<dbReference type="Proteomes" id="UP000663838">
    <property type="component" value="Unassembled WGS sequence"/>
</dbReference>
<organism evidence="2 4">
    <name type="scientific">Rotaria socialis</name>
    <dbReference type="NCBI Taxonomy" id="392032"/>
    <lineage>
        <taxon>Eukaryota</taxon>
        <taxon>Metazoa</taxon>
        <taxon>Spiralia</taxon>
        <taxon>Gnathifera</taxon>
        <taxon>Rotifera</taxon>
        <taxon>Eurotatoria</taxon>
        <taxon>Bdelloidea</taxon>
        <taxon>Philodinida</taxon>
        <taxon>Philodinidae</taxon>
        <taxon>Rotaria</taxon>
    </lineage>
</organism>
<evidence type="ECO:0000256" key="1">
    <source>
        <dbReference type="SAM" id="Phobius"/>
    </source>
</evidence>
<keyword evidence="1" id="KW-1133">Transmembrane helix</keyword>
<sequence length="99" mass="11416">MNMRIKFSNFFLPLFGILIMTTMIAICSWKIIFRIHRPIYPRRNPQVASIAQGYPQQPPYQTLWTSSSPPPQLVESPPPSYCTVVENGIVPSADFYRQQ</sequence>
<evidence type="ECO:0000313" key="2">
    <source>
        <dbReference type="EMBL" id="CAF3808459.1"/>
    </source>
</evidence>
<keyword evidence="1" id="KW-0472">Membrane</keyword>
<evidence type="ECO:0000313" key="3">
    <source>
        <dbReference type="EMBL" id="CAF4883578.1"/>
    </source>
</evidence>
<dbReference type="EMBL" id="CAJOBS010004557">
    <property type="protein sequence ID" value="CAF4883578.1"/>
    <property type="molecule type" value="Genomic_DNA"/>
</dbReference>
<keyword evidence="1" id="KW-0812">Transmembrane</keyword>
<reference evidence="2" key="1">
    <citation type="submission" date="2021-02" db="EMBL/GenBank/DDBJ databases">
        <authorList>
            <person name="Nowell W R."/>
        </authorList>
    </citation>
    <scope>NUCLEOTIDE SEQUENCE</scope>
</reference>
<accession>A0A819CI55</accession>
<gene>
    <name evidence="2" type="ORF">KIK155_LOCUS32847</name>
    <name evidence="3" type="ORF">TOA249_LOCUS29445</name>
</gene>
<feature type="transmembrane region" description="Helical" evidence="1">
    <location>
        <begin position="12"/>
        <end position="33"/>
    </location>
</feature>
<proteinExistence type="predicted"/>
<comment type="caution">
    <text evidence="2">The sequence shown here is derived from an EMBL/GenBank/DDBJ whole genome shotgun (WGS) entry which is preliminary data.</text>
</comment>
<protein>
    <submittedName>
        <fullName evidence="2">Uncharacterized protein</fullName>
    </submittedName>
</protein>
<dbReference type="EMBL" id="CAJNYV010006188">
    <property type="protein sequence ID" value="CAF3808459.1"/>
    <property type="molecule type" value="Genomic_DNA"/>
</dbReference>
<dbReference type="Proteomes" id="UP000663865">
    <property type="component" value="Unassembled WGS sequence"/>
</dbReference>
<evidence type="ECO:0000313" key="4">
    <source>
        <dbReference type="Proteomes" id="UP000663865"/>
    </source>
</evidence>
<dbReference type="AlphaFoldDB" id="A0A819CI55"/>
<name>A0A819CI55_9BILA</name>